<protein>
    <submittedName>
        <fullName evidence="2">Uncharacterized protein</fullName>
    </submittedName>
</protein>
<sequence length="68" mass="7697">MMRWEKARSYVESARSGGMKARSNRVKLDLDYKAVNPVVQHSEAIDPAAQHGRAAKQRSKVARVQLFN</sequence>
<proteinExistence type="predicted"/>
<dbReference type="EMBL" id="SPHZ02000007">
    <property type="protein sequence ID" value="KAF0906964.1"/>
    <property type="molecule type" value="Genomic_DNA"/>
</dbReference>
<evidence type="ECO:0000256" key="1">
    <source>
        <dbReference type="SAM" id="MobiDB-lite"/>
    </source>
</evidence>
<keyword evidence="3" id="KW-1185">Reference proteome</keyword>
<evidence type="ECO:0000313" key="2">
    <source>
        <dbReference type="EMBL" id="KAF0906964.1"/>
    </source>
</evidence>
<name>A0A6G1D4C0_9ORYZ</name>
<evidence type="ECO:0000313" key="3">
    <source>
        <dbReference type="Proteomes" id="UP000479710"/>
    </source>
</evidence>
<dbReference type="Proteomes" id="UP000479710">
    <property type="component" value="Unassembled WGS sequence"/>
</dbReference>
<organism evidence="2 3">
    <name type="scientific">Oryza meyeriana var. granulata</name>
    <dbReference type="NCBI Taxonomy" id="110450"/>
    <lineage>
        <taxon>Eukaryota</taxon>
        <taxon>Viridiplantae</taxon>
        <taxon>Streptophyta</taxon>
        <taxon>Embryophyta</taxon>
        <taxon>Tracheophyta</taxon>
        <taxon>Spermatophyta</taxon>
        <taxon>Magnoliopsida</taxon>
        <taxon>Liliopsida</taxon>
        <taxon>Poales</taxon>
        <taxon>Poaceae</taxon>
        <taxon>BOP clade</taxon>
        <taxon>Oryzoideae</taxon>
        <taxon>Oryzeae</taxon>
        <taxon>Oryzinae</taxon>
        <taxon>Oryza</taxon>
        <taxon>Oryza meyeriana</taxon>
    </lineage>
</organism>
<feature type="region of interest" description="Disordered" evidence="1">
    <location>
        <begin position="48"/>
        <end position="68"/>
    </location>
</feature>
<dbReference type="AlphaFoldDB" id="A0A6G1D4C0"/>
<gene>
    <name evidence="2" type="ORF">E2562_013544</name>
</gene>
<comment type="caution">
    <text evidence="2">The sequence shown here is derived from an EMBL/GenBank/DDBJ whole genome shotgun (WGS) entry which is preliminary data.</text>
</comment>
<reference evidence="2 3" key="1">
    <citation type="submission" date="2019-11" db="EMBL/GenBank/DDBJ databases">
        <title>Whole genome sequence of Oryza granulata.</title>
        <authorList>
            <person name="Li W."/>
        </authorList>
    </citation>
    <scope>NUCLEOTIDE SEQUENCE [LARGE SCALE GENOMIC DNA]</scope>
    <source>
        <strain evidence="3">cv. Menghai</strain>
        <tissue evidence="2">Leaf</tissue>
    </source>
</reference>
<accession>A0A6G1D4C0</accession>